<gene>
    <name evidence="1" type="ORF">DSM04_103521</name>
</gene>
<dbReference type="InterPro" id="IPR016024">
    <property type="entry name" value="ARM-type_fold"/>
</dbReference>
<dbReference type="RefSeq" id="WP_128761192.1">
    <property type="nucleotide sequence ID" value="NZ_QOVI01000003.1"/>
</dbReference>
<keyword evidence="2" id="KW-1185">Reference proteome</keyword>
<dbReference type="OrthoDB" id="979487at2"/>
<dbReference type="EMBL" id="QOVI01000003">
    <property type="protein sequence ID" value="RXG15632.1"/>
    <property type="molecule type" value="Genomic_DNA"/>
</dbReference>
<reference evidence="1 2" key="1">
    <citation type="submission" date="2018-07" db="EMBL/GenBank/DDBJ databases">
        <title>Leeuwenhoekiella genomics.</title>
        <authorList>
            <person name="Tahon G."/>
            <person name="Willems A."/>
        </authorList>
    </citation>
    <scope>NUCLEOTIDE SEQUENCE [LARGE SCALE GENOMIC DNA]</scope>
    <source>
        <strain evidence="1 2">R-50232</strain>
    </source>
</reference>
<evidence type="ECO:0000313" key="1">
    <source>
        <dbReference type="EMBL" id="RXG15632.1"/>
    </source>
</evidence>
<accession>A0A4Q0NW80</accession>
<dbReference type="Proteomes" id="UP000289821">
    <property type="component" value="Unassembled WGS sequence"/>
</dbReference>
<evidence type="ECO:0008006" key="3">
    <source>
        <dbReference type="Google" id="ProtNLM"/>
    </source>
</evidence>
<dbReference type="SUPFAM" id="SSF48371">
    <property type="entry name" value="ARM repeat"/>
    <property type="match status" value="1"/>
</dbReference>
<dbReference type="AlphaFoldDB" id="A0A4Q0NW80"/>
<evidence type="ECO:0000313" key="2">
    <source>
        <dbReference type="Proteomes" id="UP000289821"/>
    </source>
</evidence>
<proteinExistence type="predicted"/>
<organism evidence="1 2">
    <name type="scientific">Leeuwenhoekiella aestuarii</name>
    <dbReference type="NCBI Taxonomy" id="2249426"/>
    <lineage>
        <taxon>Bacteria</taxon>
        <taxon>Pseudomonadati</taxon>
        <taxon>Bacteroidota</taxon>
        <taxon>Flavobacteriia</taxon>
        <taxon>Flavobacteriales</taxon>
        <taxon>Flavobacteriaceae</taxon>
        <taxon>Leeuwenhoekiella</taxon>
    </lineage>
</organism>
<sequence length="181" mass="20538">MTEEKWAVKVLQISSRLSDRKALGQEISAEPELINYSLKFIQQGSEELATKAAYGLDIALRSDIKLLKPYLDPFLNALQKNQIETVSRIFSKICELLTSKFLKSEKLSKAEREQILSKCFDWLIGNEKIAVKVFAMQSIYNLSETESWIPGELKAQLELQFDASSAAFQSRAKSILKKLES</sequence>
<comment type="caution">
    <text evidence="1">The sequence shown here is derived from an EMBL/GenBank/DDBJ whole genome shotgun (WGS) entry which is preliminary data.</text>
</comment>
<protein>
    <recommendedName>
        <fullName evidence="3">HEAT repeat protein</fullName>
    </recommendedName>
</protein>
<name>A0A4Q0NW80_9FLAO</name>